<comment type="caution">
    <text evidence="2">The sequence shown here is derived from an EMBL/GenBank/DDBJ whole genome shotgun (WGS) entry which is preliminary data.</text>
</comment>
<evidence type="ECO:0000256" key="1">
    <source>
        <dbReference type="SAM" id="MobiDB-lite"/>
    </source>
</evidence>
<accession>A0A0V1KZ72</accession>
<proteinExistence type="predicted"/>
<gene>
    <name evidence="2" type="ORF">T02_13595</name>
</gene>
<sequence>MVAAARRASCIYCAYKKLKAGDDDLSKSPNNYLRRISPDAYLMQRSVLCKCSKIDVNAEYSHLDVQYRIVVCLLASASRNVNSSVKLSKLTSGKTKKARTISPCVCAPWQKLPRPHEVNTYTTEPARTDDDESKFSLTS</sequence>
<feature type="region of interest" description="Disordered" evidence="1">
    <location>
        <begin position="117"/>
        <end position="139"/>
    </location>
</feature>
<protein>
    <submittedName>
        <fullName evidence="2">Uncharacterized protein</fullName>
    </submittedName>
</protein>
<keyword evidence="3" id="KW-1185">Reference proteome</keyword>
<organism evidence="2 3">
    <name type="scientific">Trichinella nativa</name>
    <dbReference type="NCBI Taxonomy" id="6335"/>
    <lineage>
        <taxon>Eukaryota</taxon>
        <taxon>Metazoa</taxon>
        <taxon>Ecdysozoa</taxon>
        <taxon>Nematoda</taxon>
        <taxon>Enoplea</taxon>
        <taxon>Dorylaimia</taxon>
        <taxon>Trichinellida</taxon>
        <taxon>Trichinellidae</taxon>
        <taxon>Trichinella</taxon>
    </lineage>
</organism>
<dbReference type="AlphaFoldDB" id="A0A0V1KZ72"/>
<dbReference type="Proteomes" id="UP000054721">
    <property type="component" value="Unassembled WGS sequence"/>
</dbReference>
<name>A0A0V1KZ72_9BILA</name>
<dbReference type="EMBL" id="JYDW01000196">
    <property type="protein sequence ID" value="KRZ52332.1"/>
    <property type="molecule type" value="Genomic_DNA"/>
</dbReference>
<evidence type="ECO:0000313" key="2">
    <source>
        <dbReference type="EMBL" id="KRZ52332.1"/>
    </source>
</evidence>
<evidence type="ECO:0000313" key="3">
    <source>
        <dbReference type="Proteomes" id="UP000054721"/>
    </source>
</evidence>
<reference evidence="2 3" key="1">
    <citation type="submission" date="2015-05" db="EMBL/GenBank/DDBJ databases">
        <title>Evolution of Trichinella species and genotypes.</title>
        <authorList>
            <person name="Korhonen P.K."/>
            <person name="Edoardo P."/>
            <person name="Giuseppe L.R."/>
            <person name="Gasser R.B."/>
        </authorList>
    </citation>
    <scope>NUCLEOTIDE SEQUENCE [LARGE SCALE GENOMIC DNA]</scope>
    <source>
        <strain evidence="2">ISS10</strain>
    </source>
</reference>